<feature type="region of interest" description="Disordered" evidence="1">
    <location>
        <begin position="215"/>
        <end position="235"/>
    </location>
</feature>
<evidence type="ECO:0000313" key="5">
    <source>
        <dbReference type="EMBL" id="ARU59436.1"/>
    </source>
</evidence>
<protein>
    <submittedName>
        <fullName evidence="5">Type III secretion pathway protein</fullName>
    </submittedName>
</protein>
<dbReference type="AlphaFoldDB" id="A0A1Y0IHV5"/>
<dbReference type="InterPro" id="IPR008984">
    <property type="entry name" value="SMAD_FHA_dom_sf"/>
</dbReference>
<proteinExistence type="predicted"/>
<dbReference type="Pfam" id="PF16697">
    <property type="entry name" value="Yop-YscD_cpl"/>
    <property type="match status" value="1"/>
</dbReference>
<gene>
    <name evidence="5" type="ORF">OLMES_5456</name>
</gene>
<evidence type="ECO:0000259" key="3">
    <source>
        <dbReference type="Pfam" id="PF16697"/>
    </source>
</evidence>
<keyword evidence="2" id="KW-0812">Transmembrane</keyword>
<dbReference type="EMBL" id="CP021425">
    <property type="protein sequence ID" value="ARU59436.1"/>
    <property type="molecule type" value="Genomic_DNA"/>
</dbReference>
<feature type="region of interest" description="Disordered" evidence="1">
    <location>
        <begin position="1"/>
        <end position="22"/>
    </location>
</feature>
<reference evidence="5 6" key="1">
    <citation type="submission" date="2017-05" db="EMBL/GenBank/DDBJ databases">
        <title>Genomic insights into alkan degradation activity of Oleiphilus messinensis.</title>
        <authorList>
            <person name="Kozyavkin S.A."/>
            <person name="Slesarev A.I."/>
            <person name="Golyshin P.N."/>
            <person name="Korzhenkov A."/>
            <person name="Golyshina O.N."/>
            <person name="Toshchakov S.V."/>
        </authorList>
    </citation>
    <scope>NUCLEOTIDE SEQUENCE [LARGE SCALE GENOMIC DNA]</scope>
    <source>
        <strain evidence="5 6">ME102</strain>
    </source>
</reference>
<dbReference type="InterPro" id="IPR057770">
    <property type="entry name" value="YscD/Y4YQ_C"/>
</dbReference>
<feature type="domain" description="YscD/Y4YQ C-terminal" evidence="4">
    <location>
        <begin position="313"/>
        <end position="355"/>
    </location>
</feature>
<dbReference type="OrthoDB" id="9806163at2"/>
<accession>A0A1Y0IHV5</accession>
<dbReference type="Proteomes" id="UP000196027">
    <property type="component" value="Chromosome"/>
</dbReference>
<name>A0A1Y0IHV5_9GAMM</name>
<sequence>MDESNSTCSEGVGKITSENRKKVSPGSRVRYWPYTDNETDGISEGEETRELFVKILSGAHAGAVHVLQYRDLLLIGNVPECEVILSDEGVQPRHCMLGIVGTEIWLRPIDGPAWYEDRKLVPGDTRTIPLNQVFRIGGVEIRIEVKQRDQREGLSTPVMVIEPEPRKRQLHWGKLFYFTVPVLLFLLSIALFLSARYGVFPNTFETLPDEVSNVANPSVTDDGSDESPAAQTSAADAKRLVNDVKEILRLSGIWAETRYLGDGRVEVSGHFGEGEKLAKVIHSRAMRDIEGLQTVVARNLDEVVREADESRRVASVVHGLDPYLVMADGSIYYLGAILPGGHRLEAIEGPDIVISTPEGLLRIAAVDAVLGQ</sequence>
<keyword evidence="2" id="KW-1133">Transmembrane helix</keyword>
<evidence type="ECO:0000259" key="4">
    <source>
        <dbReference type="Pfam" id="PF23893"/>
    </source>
</evidence>
<feature type="transmembrane region" description="Helical" evidence="2">
    <location>
        <begin position="175"/>
        <end position="195"/>
    </location>
</feature>
<dbReference type="KEGG" id="ome:OLMES_5456"/>
<dbReference type="Gene3D" id="2.60.200.20">
    <property type="match status" value="1"/>
</dbReference>
<evidence type="ECO:0000256" key="2">
    <source>
        <dbReference type="SAM" id="Phobius"/>
    </source>
</evidence>
<organism evidence="5 6">
    <name type="scientific">Oleiphilus messinensis</name>
    <dbReference type="NCBI Taxonomy" id="141451"/>
    <lineage>
        <taxon>Bacteria</taxon>
        <taxon>Pseudomonadati</taxon>
        <taxon>Pseudomonadota</taxon>
        <taxon>Gammaproteobacteria</taxon>
        <taxon>Oceanospirillales</taxon>
        <taxon>Oleiphilaceae</taxon>
        <taxon>Oleiphilus</taxon>
    </lineage>
</organism>
<dbReference type="SUPFAM" id="SSF49879">
    <property type="entry name" value="SMAD/FHA domain"/>
    <property type="match status" value="1"/>
</dbReference>
<dbReference type="CDD" id="cd00060">
    <property type="entry name" value="FHA"/>
    <property type="match status" value="1"/>
</dbReference>
<dbReference type="RefSeq" id="WP_087464109.1">
    <property type="nucleotide sequence ID" value="NZ_CP021425.1"/>
</dbReference>
<feature type="domain" description="YscD cytoplasmic" evidence="3">
    <location>
        <begin position="54"/>
        <end position="144"/>
    </location>
</feature>
<keyword evidence="2" id="KW-0472">Membrane</keyword>
<keyword evidence="6" id="KW-1185">Reference proteome</keyword>
<dbReference type="Pfam" id="PF23893">
    <property type="entry name" value="Y4YQ_C"/>
    <property type="match status" value="1"/>
</dbReference>
<evidence type="ECO:0000313" key="6">
    <source>
        <dbReference type="Proteomes" id="UP000196027"/>
    </source>
</evidence>
<dbReference type="InterPro" id="IPR032030">
    <property type="entry name" value="YscD_cytoplasmic_dom"/>
</dbReference>
<evidence type="ECO:0000256" key="1">
    <source>
        <dbReference type="SAM" id="MobiDB-lite"/>
    </source>
</evidence>